<gene>
    <name evidence="3" type="ORF">OBBRIDRAFT_840204</name>
</gene>
<feature type="compositionally biased region" description="Low complexity" evidence="1">
    <location>
        <begin position="19"/>
        <end position="33"/>
    </location>
</feature>
<dbReference type="AlphaFoldDB" id="A0A8E2AI09"/>
<evidence type="ECO:0000313" key="4">
    <source>
        <dbReference type="Proteomes" id="UP000250043"/>
    </source>
</evidence>
<name>A0A8E2AI09_9APHY</name>
<dbReference type="GO" id="GO:0004476">
    <property type="term" value="F:mannose-6-phosphate isomerase activity"/>
    <property type="evidence" value="ECO:0007669"/>
    <property type="project" value="InterPro"/>
</dbReference>
<dbReference type="InterPro" id="IPR046457">
    <property type="entry name" value="PMI_typeI_cat"/>
</dbReference>
<dbReference type="InterPro" id="IPR011051">
    <property type="entry name" value="RmlC_Cupin_sf"/>
</dbReference>
<dbReference type="SUPFAM" id="SSF51182">
    <property type="entry name" value="RmlC-like cupins"/>
    <property type="match status" value="1"/>
</dbReference>
<dbReference type="Pfam" id="PF20511">
    <property type="entry name" value="PMI_typeI_cat"/>
    <property type="match status" value="1"/>
</dbReference>
<dbReference type="Proteomes" id="UP000250043">
    <property type="component" value="Unassembled WGS sequence"/>
</dbReference>
<dbReference type="InterPro" id="IPR016305">
    <property type="entry name" value="Mannose-6-P_Isomerase"/>
</dbReference>
<dbReference type="EMBL" id="KV722814">
    <property type="protein sequence ID" value="OCH83794.1"/>
    <property type="molecule type" value="Genomic_DNA"/>
</dbReference>
<reference evidence="3 4" key="1">
    <citation type="submission" date="2016-07" db="EMBL/GenBank/DDBJ databases">
        <title>Draft genome of the white-rot fungus Obba rivulosa 3A-2.</title>
        <authorList>
            <consortium name="DOE Joint Genome Institute"/>
            <person name="Miettinen O."/>
            <person name="Riley R."/>
            <person name="Acob R."/>
            <person name="Barry K."/>
            <person name="Cullen D."/>
            <person name="De Vries R."/>
            <person name="Hainaut M."/>
            <person name="Hatakka A."/>
            <person name="Henrissat B."/>
            <person name="Hilden K."/>
            <person name="Kuo R."/>
            <person name="Labutti K."/>
            <person name="Lipzen A."/>
            <person name="Makela M.R."/>
            <person name="Sandor L."/>
            <person name="Spatafora J.W."/>
            <person name="Grigoriev I.V."/>
            <person name="Hibbett D.S."/>
        </authorList>
    </citation>
    <scope>NUCLEOTIDE SEQUENCE [LARGE SCALE GENOMIC DNA]</scope>
    <source>
        <strain evidence="3 4">3A-2</strain>
    </source>
</reference>
<evidence type="ECO:0000313" key="3">
    <source>
        <dbReference type="EMBL" id="OCH83794.1"/>
    </source>
</evidence>
<dbReference type="InterPro" id="IPR014710">
    <property type="entry name" value="RmlC-like_jellyroll"/>
</dbReference>
<dbReference type="GO" id="GO:0008270">
    <property type="term" value="F:zinc ion binding"/>
    <property type="evidence" value="ECO:0007669"/>
    <property type="project" value="InterPro"/>
</dbReference>
<dbReference type="OrthoDB" id="6605218at2759"/>
<feature type="domain" description="Phosphomannose isomerase type I catalytic" evidence="2">
    <location>
        <begin position="147"/>
        <end position="209"/>
    </location>
</feature>
<dbReference type="Gene3D" id="2.60.120.10">
    <property type="entry name" value="Jelly Rolls"/>
    <property type="match status" value="2"/>
</dbReference>
<dbReference type="GO" id="GO:0005829">
    <property type="term" value="C:cytosol"/>
    <property type="evidence" value="ECO:0007669"/>
    <property type="project" value="TreeGrafter"/>
</dbReference>
<proteinExistence type="predicted"/>
<feature type="region of interest" description="Disordered" evidence="1">
    <location>
        <begin position="1"/>
        <end position="33"/>
    </location>
</feature>
<keyword evidence="4" id="KW-1185">Reference proteome</keyword>
<protein>
    <recommendedName>
        <fullName evidence="2">Phosphomannose isomerase type I catalytic domain-containing protein</fullName>
    </recommendedName>
</protein>
<organism evidence="3 4">
    <name type="scientific">Obba rivulosa</name>
    <dbReference type="NCBI Taxonomy" id="1052685"/>
    <lineage>
        <taxon>Eukaryota</taxon>
        <taxon>Fungi</taxon>
        <taxon>Dikarya</taxon>
        <taxon>Basidiomycota</taxon>
        <taxon>Agaricomycotina</taxon>
        <taxon>Agaricomycetes</taxon>
        <taxon>Polyporales</taxon>
        <taxon>Gelatoporiaceae</taxon>
        <taxon>Obba</taxon>
    </lineage>
</organism>
<feature type="region of interest" description="Disordered" evidence="1">
    <location>
        <begin position="57"/>
        <end position="83"/>
    </location>
</feature>
<feature type="compositionally biased region" description="Polar residues" evidence="1">
    <location>
        <begin position="73"/>
        <end position="82"/>
    </location>
</feature>
<dbReference type="GO" id="GO:0009298">
    <property type="term" value="P:GDP-mannose biosynthetic process"/>
    <property type="evidence" value="ECO:0007669"/>
    <property type="project" value="UniProtKB-UniPathway"/>
</dbReference>
<accession>A0A8E2AI09</accession>
<dbReference type="PANTHER" id="PTHR10309">
    <property type="entry name" value="MANNOSE-6-PHOSPHATE ISOMERASE"/>
    <property type="match status" value="1"/>
</dbReference>
<evidence type="ECO:0000256" key="1">
    <source>
        <dbReference type="SAM" id="MobiDB-lite"/>
    </source>
</evidence>
<dbReference type="PANTHER" id="PTHR10309:SF0">
    <property type="entry name" value="MANNOSE-6-PHOSPHATE ISOMERASE"/>
    <property type="match status" value="1"/>
</dbReference>
<evidence type="ECO:0000259" key="2">
    <source>
        <dbReference type="Pfam" id="PF20511"/>
    </source>
</evidence>
<sequence length="381" mass="40838">MPELEGSTARGDGSTKGFAIPSQAADSSAASDIPLPSTSATTLILYQKSAAVVHGTNHMNGKNVAGRKRTRRAQTLPSQVSNPVDKLLPRHQQKGKLTELEKIRRDMEARTRLRAGPPGVSTDPTASVRISNHPATGLTTDVHWKTQIIELYRDVLAKVEEVQVFVGVAVIVTAAADVINHPDKRLAEELHAEGPAAFANDNHKPEIALGPPLRTLRDMDPGADTALVCAEDQDAAFTSFVDFRPLAAIRTFLFAIPKLWRAVGDDALVNSFITIPSPALLTRPDGAEAEARRLGAVIGRGEEARGGAACAKGGRAVHRGRERVHVLVCMFCINYVKPKKGKAISIGTNEVHTYLEGDIECMATSDNVLNAGFVDSAEGRE</sequence>
<dbReference type="UniPathway" id="UPA00126">
    <property type="reaction ID" value="UER00423"/>
</dbReference>